<protein>
    <submittedName>
        <fullName evidence="6">Venom protein</fullName>
    </submittedName>
</protein>
<evidence type="ECO:0000256" key="2">
    <source>
        <dbReference type="ARBA" id="ARBA00022525"/>
    </source>
</evidence>
<accession>A0A5N5TJ29</accession>
<dbReference type="SUPFAM" id="SSF57184">
    <property type="entry name" value="Growth factor receptor domain"/>
    <property type="match status" value="1"/>
</dbReference>
<comment type="caution">
    <text evidence="6">The sequence shown here is derived from an EMBL/GenBank/DDBJ whole genome shotgun (WGS) entry which is preliminary data.</text>
</comment>
<dbReference type="PROSITE" id="PS51323">
    <property type="entry name" value="IGFBP_N_2"/>
    <property type="match status" value="1"/>
</dbReference>
<dbReference type="InterPro" id="IPR011390">
    <property type="entry name" value="IGFBP_rP_mac25"/>
</dbReference>
<keyword evidence="4" id="KW-1015">Disulfide bond</keyword>
<dbReference type="PANTHER" id="PTHR14186:SF19">
    <property type="entry name" value="INSULIN-LIKE GROWTH FACTOR-BINDING PROTEIN 7"/>
    <property type="match status" value="1"/>
</dbReference>
<dbReference type="InterPro" id="IPR000867">
    <property type="entry name" value="IGFBP-like"/>
</dbReference>
<comment type="subcellular location">
    <subcellularLocation>
        <location evidence="1">Secreted</location>
    </subcellularLocation>
</comment>
<sequence>MEQLNVLRNVLAFVEHVLRNNVLMGWNGNTVCAARNASRKKTAECGLCNTSECLSPQSCPNGVGKDQCGCCNICLKDLRESCGGPNDEHGSCGQGLYCDESNGAPGTCQAWFLETDTPHVG</sequence>
<name>A0A5N5TJ29_9CRUS</name>
<evidence type="ECO:0000313" key="6">
    <source>
        <dbReference type="EMBL" id="KAB7505665.1"/>
    </source>
</evidence>
<reference evidence="6 7" key="1">
    <citation type="journal article" date="2019" name="PLoS Biol.">
        <title>Sex chromosomes control vertical transmission of feminizing Wolbachia symbionts in an isopod.</title>
        <authorList>
            <person name="Becking T."/>
            <person name="Chebbi M.A."/>
            <person name="Giraud I."/>
            <person name="Moumen B."/>
            <person name="Laverre T."/>
            <person name="Caubet Y."/>
            <person name="Peccoud J."/>
            <person name="Gilbert C."/>
            <person name="Cordaux R."/>
        </authorList>
    </citation>
    <scope>NUCLEOTIDE SEQUENCE [LARGE SCALE GENOMIC DNA]</scope>
    <source>
        <strain evidence="6">ANa2</strain>
        <tissue evidence="6">Whole body excluding digestive tract and cuticle</tissue>
    </source>
</reference>
<dbReference type="AlphaFoldDB" id="A0A5N5TJ29"/>
<dbReference type="Gene3D" id="4.10.40.20">
    <property type="match status" value="1"/>
</dbReference>
<dbReference type="GO" id="GO:0001558">
    <property type="term" value="P:regulation of cell growth"/>
    <property type="evidence" value="ECO:0007669"/>
    <property type="project" value="InterPro"/>
</dbReference>
<dbReference type="SMART" id="SM00121">
    <property type="entry name" value="IB"/>
    <property type="match status" value="1"/>
</dbReference>
<dbReference type="PANTHER" id="PTHR14186">
    <property type="entry name" value="INSULIN-LIKE GROWTH FACTOR BINDING PROTEIN-RELATED"/>
    <property type="match status" value="1"/>
</dbReference>
<proteinExistence type="predicted"/>
<dbReference type="InterPro" id="IPR009030">
    <property type="entry name" value="Growth_fac_rcpt_cys_sf"/>
</dbReference>
<evidence type="ECO:0000256" key="4">
    <source>
        <dbReference type="ARBA" id="ARBA00023157"/>
    </source>
</evidence>
<feature type="domain" description="IGFBP N-terminal" evidence="5">
    <location>
        <begin position="41"/>
        <end position="111"/>
    </location>
</feature>
<organism evidence="6 7">
    <name type="scientific">Armadillidium nasatum</name>
    <dbReference type="NCBI Taxonomy" id="96803"/>
    <lineage>
        <taxon>Eukaryota</taxon>
        <taxon>Metazoa</taxon>
        <taxon>Ecdysozoa</taxon>
        <taxon>Arthropoda</taxon>
        <taxon>Crustacea</taxon>
        <taxon>Multicrustacea</taxon>
        <taxon>Malacostraca</taxon>
        <taxon>Eumalacostraca</taxon>
        <taxon>Peracarida</taxon>
        <taxon>Isopoda</taxon>
        <taxon>Oniscidea</taxon>
        <taxon>Crinocheta</taxon>
        <taxon>Armadillidiidae</taxon>
        <taxon>Armadillidium</taxon>
    </lineage>
</organism>
<dbReference type="Pfam" id="PF00219">
    <property type="entry name" value="IGFBP"/>
    <property type="match status" value="1"/>
</dbReference>
<dbReference type="Proteomes" id="UP000326759">
    <property type="component" value="Unassembled WGS sequence"/>
</dbReference>
<evidence type="ECO:0000313" key="7">
    <source>
        <dbReference type="Proteomes" id="UP000326759"/>
    </source>
</evidence>
<keyword evidence="3" id="KW-0732">Signal</keyword>
<evidence type="ECO:0000256" key="1">
    <source>
        <dbReference type="ARBA" id="ARBA00004613"/>
    </source>
</evidence>
<dbReference type="EMBL" id="SEYY01001152">
    <property type="protein sequence ID" value="KAB7505665.1"/>
    <property type="molecule type" value="Genomic_DNA"/>
</dbReference>
<dbReference type="GO" id="GO:0009966">
    <property type="term" value="P:regulation of signal transduction"/>
    <property type="evidence" value="ECO:0007669"/>
    <property type="project" value="TreeGrafter"/>
</dbReference>
<dbReference type="GO" id="GO:0005615">
    <property type="term" value="C:extracellular space"/>
    <property type="evidence" value="ECO:0007669"/>
    <property type="project" value="TreeGrafter"/>
</dbReference>
<gene>
    <name evidence="6" type="ORF">Anas_07943</name>
</gene>
<dbReference type="GO" id="GO:0005520">
    <property type="term" value="F:insulin-like growth factor binding"/>
    <property type="evidence" value="ECO:0007669"/>
    <property type="project" value="InterPro"/>
</dbReference>
<keyword evidence="2" id="KW-0964">Secreted</keyword>
<dbReference type="OrthoDB" id="5976811at2759"/>
<evidence type="ECO:0000259" key="5">
    <source>
        <dbReference type="PROSITE" id="PS51323"/>
    </source>
</evidence>
<keyword evidence="7" id="KW-1185">Reference proteome</keyword>
<evidence type="ECO:0000256" key="3">
    <source>
        <dbReference type="ARBA" id="ARBA00022729"/>
    </source>
</evidence>